<dbReference type="Pfam" id="PF10935">
    <property type="entry name" value="DUF2637"/>
    <property type="match status" value="1"/>
</dbReference>
<feature type="compositionally biased region" description="Polar residues" evidence="1">
    <location>
        <begin position="205"/>
        <end position="215"/>
    </location>
</feature>
<feature type="compositionally biased region" description="Polar residues" evidence="1">
    <location>
        <begin position="1"/>
        <end position="10"/>
    </location>
</feature>
<comment type="caution">
    <text evidence="3">The sequence shown here is derived from an EMBL/GenBank/DDBJ whole genome shotgun (WGS) entry which is preliminary data.</text>
</comment>
<feature type="transmembrane region" description="Helical" evidence="2">
    <location>
        <begin position="139"/>
        <end position="160"/>
    </location>
</feature>
<keyword evidence="2" id="KW-1133">Transmembrane helix</keyword>
<accession>A0A8J4A1M1</accession>
<evidence type="ECO:0008006" key="5">
    <source>
        <dbReference type="Google" id="ProtNLM"/>
    </source>
</evidence>
<protein>
    <recommendedName>
        <fullName evidence="5">DUF2637 domain-containing protein</fullName>
    </recommendedName>
</protein>
<keyword evidence="2" id="KW-0812">Transmembrane</keyword>
<dbReference type="Proteomes" id="UP000635606">
    <property type="component" value="Unassembled WGS sequence"/>
</dbReference>
<evidence type="ECO:0000313" key="4">
    <source>
        <dbReference type="Proteomes" id="UP000635606"/>
    </source>
</evidence>
<feature type="region of interest" description="Disordered" evidence="1">
    <location>
        <begin position="196"/>
        <end position="216"/>
    </location>
</feature>
<evidence type="ECO:0000256" key="2">
    <source>
        <dbReference type="SAM" id="Phobius"/>
    </source>
</evidence>
<proteinExistence type="predicted"/>
<name>A0A8J4A1M1_9ACTN</name>
<dbReference type="InterPro" id="IPR021235">
    <property type="entry name" value="DUF2637"/>
</dbReference>
<keyword evidence="2" id="KW-0472">Membrane</keyword>
<evidence type="ECO:0000313" key="3">
    <source>
        <dbReference type="EMBL" id="GIJ74159.1"/>
    </source>
</evidence>
<feature type="region of interest" description="Disordered" evidence="1">
    <location>
        <begin position="1"/>
        <end position="32"/>
    </location>
</feature>
<organism evidence="3 4">
    <name type="scientific">Virgisporangium ochraceum</name>
    <dbReference type="NCBI Taxonomy" id="65505"/>
    <lineage>
        <taxon>Bacteria</taxon>
        <taxon>Bacillati</taxon>
        <taxon>Actinomycetota</taxon>
        <taxon>Actinomycetes</taxon>
        <taxon>Micromonosporales</taxon>
        <taxon>Micromonosporaceae</taxon>
        <taxon>Virgisporangium</taxon>
    </lineage>
</organism>
<sequence>MTAVAEQNANGRRAPELNSVESGQRADTATAPDRRAAGADLTQLRRVQWAVRATLALGVAASVCANVLHARDELISQTIAAWPPLALLLTVELISRVPVYRRSLAVIRILATVAIAGIAAYVSYWHMAAVAARYGENGVAPYLLPLSVDGLIVVASVSLVELAGRIRDADAQPQPESIIAMVGLGSAATTFTPIEKPPGAEPFQTPRNQTRSSNLPEAGQFGETGVGIVESPINSTPVTSGSETRPAQTNGNDNPAVAADFVLLLPAARTAHETLRRQGRSLSRDALAMQLRADGYTIATGKVSALLNLLRTDQTGGRASGSDPASPHQ</sequence>
<keyword evidence="4" id="KW-1185">Reference proteome</keyword>
<reference evidence="3" key="1">
    <citation type="submission" date="2021-01" db="EMBL/GenBank/DDBJ databases">
        <title>Whole genome shotgun sequence of Virgisporangium ochraceum NBRC 16418.</title>
        <authorList>
            <person name="Komaki H."/>
            <person name="Tamura T."/>
        </authorList>
    </citation>
    <scope>NUCLEOTIDE SEQUENCE</scope>
    <source>
        <strain evidence="3">NBRC 16418</strain>
    </source>
</reference>
<gene>
    <name evidence="3" type="ORF">Voc01_090760</name>
</gene>
<feature type="transmembrane region" description="Helical" evidence="2">
    <location>
        <begin position="106"/>
        <end position="127"/>
    </location>
</feature>
<dbReference type="AlphaFoldDB" id="A0A8J4A1M1"/>
<evidence type="ECO:0000256" key="1">
    <source>
        <dbReference type="SAM" id="MobiDB-lite"/>
    </source>
</evidence>
<dbReference type="EMBL" id="BOPH01000130">
    <property type="protein sequence ID" value="GIJ74159.1"/>
    <property type="molecule type" value="Genomic_DNA"/>
</dbReference>
<dbReference type="RefSeq" id="WP_203933963.1">
    <property type="nucleotide sequence ID" value="NZ_BOPH01000130.1"/>
</dbReference>